<reference evidence="2 3" key="1">
    <citation type="submission" date="2017-05" db="EMBL/GenBank/DDBJ databases">
        <title>PacBio assembly of a Plasmodium knowlesi genome sequence with Hi-C correction and manual annotation of the SICAvar gene family.</title>
        <authorList>
            <person name="Lapp S.A."/>
            <person name="Geraldo J.A."/>
            <person name="Chien J.-T."/>
            <person name="Ay F."/>
            <person name="Pakala S.B."/>
            <person name="Batugedara G."/>
            <person name="Humphrey J.C."/>
            <person name="Debarry J.D."/>
            <person name="Le Roch K.G."/>
            <person name="Galinski M.R."/>
            <person name="Kissinger J.C."/>
        </authorList>
    </citation>
    <scope>NUCLEOTIDE SEQUENCE [LARGE SCALE GENOMIC DNA]</scope>
    <source>
        <strain evidence="3">Malayan Strain Pk1 (A+)</strain>
    </source>
</reference>
<protein>
    <submittedName>
        <fullName evidence="2">Uncharacterized protein</fullName>
    </submittedName>
</protein>
<feature type="compositionally biased region" description="Basic and acidic residues" evidence="1">
    <location>
        <begin position="34"/>
        <end position="51"/>
    </location>
</feature>
<feature type="region of interest" description="Disordered" evidence="1">
    <location>
        <begin position="109"/>
        <end position="152"/>
    </location>
</feature>
<feature type="region of interest" description="Disordered" evidence="1">
    <location>
        <begin position="1"/>
        <end position="79"/>
    </location>
</feature>
<name>A0A1Y3DS22_PLAKN</name>
<dbReference type="VEuPathDB" id="PlasmoDB:PKA1H_070027200"/>
<feature type="compositionally biased region" description="Low complexity" evidence="1">
    <location>
        <begin position="323"/>
        <end position="334"/>
    </location>
</feature>
<dbReference type="VEuPathDB" id="PlasmoDB:PKNOH_S06423800"/>
<dbReference type="Proteomes" id="UP000195012">
    <property type="component" value="Unassembled WGS sequence"/>
</dbReference>
<comment type="caution">
    <text evidence="2">The sequence shown here is derived from an EMBL/GenBank/DDBJ whole genome shotgun (WGS) entry which is preliminary data.</text>
</comment>
<dbReference type="AlphaFoldDB" id="A0A1Y3DS22"/>
<accession>A0A1Y3DS22</accession>
<dbReference type="OrthoDB" id="385030at2759"/>
<gene>
    <name evidence="2" type="ORF">PKNOH_S06423800</name>
</gene>
<evidence type="ECO:0000256" key="1">
    <source>
        <dbReference type="SAM" id="MobiDB-lite"/>
    </source>
</evidence>
<feature type="compositionally biased region" description="Basic and acidic residues" evidence="1">
    <location>
        <begin position="350"/>
        <end position="374"/>
    </location>
</feature>
<dbReference type="eggNOG" id="ENOG502QX0S">
    <property type="taxonomic scope" value="Eukaryota"/>
</dbReference>
<organism evidence="2 3">
    <name type="scientific">Plasmodium knowlesi</name>
    <dbReference type="NCBI Taxonomy" id="5850"/>
    <lineage>
        <taxon>Eukaryota</taxon>
        <taxon>Sar</taxon>
        <taxon>Alveolata</taxon>
        <taxon>Apicomplexa</taxon>
        <taxon>Aconoidasida</taxon>
        <taxon>Haemosporida</taxon>
        <taxon>Plasmodiidae</taxon>
        <taxon>Plasmodium</taxon>
        <taxon>Plasmodium (Plasmodium)</taxon>
    </lineage>
</organism>
<dbReference type="EMBL" id="NETL01000020">
    <property type="protein sequence ID" value="OTN67462.1"/>
    <property type="molecule type" value="Genomic_DNA"/>
</dbReference>
<sequence length="597" mass="69305">MEEGKTKCHIKLKKSDQNSGSRKRKTLDVFEGSHYSHDEENNKNEPEERAARKAQKIRGIKNGEIIAEPSNDLEKEANSATSDFIRSLQEKLERVQSKKKIVYLNFPKKVGSGLSNKQSDEEYIRGKPSDGPNELSGGSADGNNRNDDSHEKEDLAGLAKDDDLATGGELEADTDLGADDRLVDDAELTAEFHLNRNEQDKSHKYHISEKSLTYKRKLFLEKFNKNQKESIFKNEMNMYTDFDDHHIQVENYGKRILKKMGFNEEVYNKYINQYYQERSDKNYFDKIYDSFQAREFRFTGVGAEEEMRENMQRIRDGERGRNRSAGRNRSGSGSQDEEDNRERRKKRRNGEKERGDKPEDNAQRSSGKSEHGEEATCAEPSPSDKTDNLFEGLIVKINLKTHEFYKRKGVIVYTKRRRKRKTKTKDRNMKETEESSCMLGLLLFKNHKYIHLYKEMVKKKIKDYLSWKAGDYHSGDDSSVDSHENEKKKFWKIFLKELIKKVKHDRDDDGGVRNNESKEPFHLTEVKSKYVETSISEDTVKCKVVGRGIHLSKGDMSLYKQTVKLKKIKGDHAHVQVQDGHLLKLSLDDICQYINHV</sequence>
<feature type="region of interest" description="Disordered" evidence="1">
    <location>
        <begin position="308"/>
        <end position="385"/>
    </location>
</feature>
<evidence type="ECO:0000313" key="3">
    <source>
        <dbReference type="Proteomes" id="UP000195012"/>
    </source>
</evidence>
<feature type="compositionally biased region" description="Basic and acidic residues" evidence="1">
    <location>
        <begin position="308"/>
        <end position="321"/>
    </location>
</feature>
<dbReference type="VEuPathDB" id="PlasmoDB:PKNH_0722100"/>
<evidence type="ECO:0000313" key="2">
    <source>
        <dbReference type="EMBL" id="OTN67462.1"/>
    </source>
</evidence>
<feature type="compositionally biased region" description="Basic and acidic residues" evidence="1">
    <location>
        <begin position="118"/>
        <end position="128"/>
    </location>
</feature>
<proteinExistence type="predicted"/>
<dbReference type="OMA" id="DDICQYI"/>